<dbReference type="GO" id="GO:0003824">
    <property type="term" value="F:catalytic activity"/>
    <property type="evidence" value="ECO:0007669"/>
    <property type="project" value="InterPro"/>
</dbReference>
<dbReference type="CDD" id="cd01335">
    <property type="entry name" value="Radical_SAM"/>
    <property type="match status" value="1"/>
</dbReference>
<keyword evidence="6" id="KW-0411">Iron-sulfur</keyword>
<keyword evidence="7" id="KW-0051">Antiviral defense</keyword>
<dbReference type="Proteomes" id="UP001199106">
    <property type="component" value="Unassembled WGS sequence"/>
</dbReference>
<dbReference type="SMART" id="SM00729">
    <property type="entry name" value="Elp3"/>
    <property type="match status" value="1"/>
</dbReference>
<evidence type="ECO:0000256" key="5">
    <source>
        <dbReference type="ARBA" id="ARBA00023004"/>
    </source>
</evidence>
<dbReference type="InterPro" id="IPR013785">
    <property type="entry name" value="Aldolase_TIM"/>
</dbReference>
<feature type="domain" description="Radical SAM core" evidence="9">
    <location>
        <begin position="74"/>
        <end position="283"/>
    </location>
</feature>
<evidence type="ECO:0000256" key="2">
    <source>
        <dbReference type="ARBA" id="ARBA00022485"/>
    </source>
</evidence>
<dbReference type="PROSITE" id="PS51918">
    <property type="entry name" value="RADICAL_SAM"/>
    <property type="match status" value="1"/>
</dbReference>
<dbReference type="InterPro" id="IPR051196">
    <property type="entry name" value="RSAD2/Viperin_antiviral"/>
</dbReference>
<dbReference type="SUPFAM" id="SSF102114">
    <property type="entry name" value="Radical SAM enzymes"/>
    <property type="match status" value="1"/>
</dbReference>
<dbReference type="InterPro" id="IPR006638">
    <property type="entry name" value="Elp3/MiaA/NifB-like_rSAM"/>
</dbReference>
<sequence>MVLLSLLSEVSALRFFVGAVLATCAYVVYKQFESGSVKNFTHDIIAPDRPAEDPIVEAPVVHEPQEALDPSKPPDAPVSVNYFPSRECNYNCGFCFHTATSSYILTDEKARQGLRLLKEAGMRKLNIAGGEPFLHPKFLSGLIHYCKEELGVESISIVSNGSKITENWMSENSQWLDILAISCDSFNAQTNVKIGRGDDGKNAERLFHIAEWCRTYNIKFKLNTVVNIHNWNEDMVANIEKLAPFRWKVFQCLIVAGENDDETRKRDARKFLVTDKQWQTFCDRHKHLPCYVPEDNNSMASSYLLLDEYMRFMDKGEGMMTTSESILDVGVLKAMEQIVWDKKSFVERGGIYDWGRADMKPAKETSCGTGLNLKELEF</sequence>
<dbReference type="SFLD" id="SFLDF00318">
    <property type="entry name" value="Viperin"/>
    <property type="match status" value="1"/>
</dbReference>
<keyword evidence="8" id="KW-0496">Mitochondrion</keyword>
<comment type="caution">
    <text evidence="10">The sequence shown here is derived from an EMBL/GenBank/DDBJ whole genome shotgun (WGS) entry which is preliminary data.</text>
</comment>
<dbReference type="Gene3D" id="3.20.20.70">
    <property type="entry name" value="Aldolase class I"/>
    <property type="match status" value="1"/>
</dbReference>
<dbReference type="InterPro" id="IPR007197">
    <property type="entry name" value="rSAM"/>
</dbReference>
<dbReference type="NCBIfam" id="NF038283">
    <property type="entry name" value="viperin_w_prok"/>
    <property type="match status" value="1"/>
</dbReference>
<dbReference type="Pfam" id="PF04055">
    <property type="entry name" value="Radical_SAM"/>
    <property type="match status" value="1"/>
</dbReference>
<dbReference type="PANTHER" id="PTHR21339">
    <property type="entry name" value="RADICAL S-ADENOSYL METHIONINE DOMAIN-CONTAINING PROTEIN 2"/>
    <property type="match status" value="1"/>
</dbReference>
<dbReference type="SFLD" id="SFLDG01088">
    <property type="entry name" value="antiviral_proteins"/>
    <property type="match status" value="1"/>
</dbReference>
<dbReference type="GO" id="GO:0051607">
    <property type="term" value="P:defense response to virus"/>
    <property type="evidence" value="ECO:0007669"/>
    <property type="project" value="UniProtKB-KW"/>
</dbReference>
<evidence type="ECO:0000313" key="11">
    <source>
        <dbReference type="Proteomes" id="UP001199106"/>
    </source>
</evidence>
<dbReference type="GO" id="GO:0051539">
    <property type="term" value="F:4 iron, 4 sulfur cluster binding"/>
    <property type="evidence" value="ECO:0007669"/>
    <property type="project" value="UniProtKB-KW"/>
</dbReference>
<evidence type="ECO:0000256" key="3">
    <source>
        <dbReference type="ARBA" id="ARBA00022691"/>
    </source>
</evidence>
<keyword evidence="2" id="KW-0004">4Fe-4S</keyword>
<comment type="cofactor">
    <cofactor evidence="1">
        <name>[4Fe-4S] cluster</name>
        <dbReference type="ChEBI" id="CHEBI:49883"/>
    </cofactor>
</comment>
<keyword evidence="5" id="KW-0408">Iron</keyword>
<accession>A0AAD4FHA1</accession>
<reference evidence="10" key="1">
    <citation type="submission" date="2021-07" db="EMBL/GenBank/DDBJ databases">
        <title>Genome Resource of American Ginseng Black Spot Pathogen Alternaria panax.</title>
        <authorList>
            <person name="Qiu C."/>
            <person name="Wang W."/>
            <person name="Liu Z."/>
        </authorList>
    </citation>
    <scope>NUCLEOTIDE SEQUENCE</scope>
    <source>
        <strain evidence="10">BNCC115425</strain>
    </source>
</reference>
<evidence type="ECO:0000256" key="8">
    <source>
        <dbReference type="ARBA" id="ARBA00023128"/>
    </source>
</evidence>
<dbReference type="EMBL" id="JAANER010000005">
    <property type="protein sequence ID" value="KAG9189365.1"/>
    <property type="molecule type" value="Genomic_DNA"/>
</dbReference>
<dbReference type="GO" id="GO:0046872">
    <property type="term" value="F:metal ion binding"/>
    <property type="evidence" value="ECO:0007669"/>
    <property type="project" value="UniProtKB-KW"/>
</dbReference>
<evidence type="ECO:0000256" key="4">
    <source>
        <dbReference type="ARBA" id="ARBA00022723"/>
    </source>
</evidence>
<evidence type="ECO:0000256" key="1">
    <source>
        <dbReference type="ARBA" id="ARBA00001966"/>
    </source>
</evidence>
<keyword evidence="3" id="KW-0949">S-adenosyl-L-methionine</keyword>
<dbReference type="InterPro" id="IPR058240">
    <property type="entry name" value="rSAM_sf"/>
</dbReference>
<dbReference type="SFLD" id="SFLDG01067">
    <property type="entry name" value="SPASM/twitch_domain_containing"/>
    <property type="match status" value="1"/>
</dbReference>
<keyword evidence="11" id="KW-1185">Reference proteome</keyword>
<evidence type="ECO:0000256" key="6">
    <source>
        <dbReference type="ARBA" id="ARBA00023014"/>
    </source>
</evidence>
<dbReference type="SFLD" id="SFLDS00029">
    <property type="entry name" value="Radical_SAM"/>
    <property type="match status" value="1"/>
</dbReference>
<name>A0AAD4FHA1_9PLEO</name>
<keyword evidence="4" id="KW-0479">Metal-binding</keyword>
<organism evidence="10 11">
    <name type="scientific">Alternaria panax</name>
    <dbReference type="NCBI Taxonomy" id="48097"/>
    <lineage>
        <taxon>Eukaryota</taxon>
        <taxon>Fungi</taxon>
        <taxon>Dikarya</taxon>
        <taxon>Ascomycota</taxon>
        <taxon>Pezizomycotina</taxon>
        <taxon>Dothideomycetes</taxon>
        <taxon>Pleosporomycetidae</taxon>
        <taxon>Pleosporales</taxon>
        <taxon>Pleosporineae</taxon>
        <taxon>Pleosporaceae</taxon>
        <taxon>Alternaria</taxon>
        <taxon>Alternaria sect. Panax</taxon>
    </lineage>
</organism>
<evidence type="ECO:0000259" key="9">
    <source>
        <dbReference type="PROSITE" id="PS51918"/>
    </source>
</evidence>
<evidence type="ECO:0000256" key="7">
    <source>
        <dbReference type="ARBA" id="ARBA00023118"/>
    </source>
</evidence>
<evidence type="ECO:0000313" key="10">
    <source>
        <dbReference type="EMBL" id="KAG9189365.1"/>
    </source>
</evidence>
<dbReference type="PANTHER" id="PTHR21339:SF0">
    <property type="entry name" value="S-ADENOSYLMETHIONINE-DEPENDENT NUCLEOTIDE DEHYDRATASE RSAD2"/>
    <property type="match status" value="1"/>
</dbReference>
<gene>
    <name evidence="10" type="ORF">G6011_06233</name>
</gene>
<protein>
    <recommendedName>
        <fullName evidence="9">Radical SAM core domain-containing protein</fullName>
    </recommendedName>
</protein>
<proteinExistence type="predicted"/>
<dbReference type="AlphaFoldDB" id="A0AAD4FHA1"/>